<name>A0A098E6M4_9ZZZZ</name>
<dbReference type="GO" id="GO:0004803">
    <property type="term" value="F:transposase activity"/>
    <property type="evidence" value="ECO:0007669"/>
    <property type="project" value="InterPro"/>
</dbReference>
<dbReference type="AlphaFoldDB" id="A0A098E6M4"/>
<dbReference type="EMBL" id="CCXY01000062">
    <property type="protein sequence ID" value="CEG11607.1"/>
    <property type="molecule type" value="Genomic_DNA"/>
</dbReference>
<organism evidence="1">
    <name type="scientific">groundwater metagenome</name>
    <dbReference type="NCBI Taxonomy" id="717931"/>
    <lineage>
        <taxon>unclassified sequences</taxon>
        <taxon>metagenomes</taxon>
        <taxon>ecological metagenomes</taxon>
    </lineage>
</organism>
<accession>A0A098E6M4</accession>
<dbReference type="GO" id="GO:0006313">
    <property type="term" value="P:DNA transposition"/>
    <property type="evidence" value="ECO:0007669"/>
    <property type="project" value="InterPro"/>
</dbReference>
<dbReference type="Pfam" id="PF03400">
    <property type="entry name" value="DDE_Tnp_IS1"/>
    <property type="match status" value="1"/>
</dbReference>
<dbReference type="InterPro" id="IPR005063">
    <property type="entry name" value="Transposase_27"/>
</dbReference>
<proteinExistence type="predicted"/>
<evidence type="ECO:0000313" key="1">
    <source>
        <dbReference type="EMBL" id="CEG11607.1"/>
    </source>
</evidence>
<evidence type="ECO:0008006" key="2">
    <source>
        <dbReference type="Google" id="ProtNLM"/>
    </source>
</evidence>
<dbReference type="GO" id="GO:0003677">
    <property type="term" value="F:DNA binding"/>
    <property type="evidence" value="ECO:0007669"/>
    <property type="project" value="InterPro"/>
</dbReference>
<gene>
    <name evidence="1" type="ORF">MSIBF_A1540005</name>
</gene>
<protein>
    <recommendedName>
        <fullName evidence="2">Transposase</fullName>
    </recommendedName>
</protein>
<sequence>MVIRKKKQKNVKQGDVDSDKCGDWWAYIAEKSETKLHLAHATGKRKQEIADELMKKVKERGKPLSKDNKADFVSDGNDQYTKSILKYFDEETVNYGQLIKERKGGRVVKKTRRIVIGSMDEKDIETVYIERYNLTLRNGISRLIRETLCFSKCNDMFDNHLDVYQCYNNLIWINSGLTIKTKKGEMDIKRTLCMAEGITKHVWTWRELLMFKILPTIN</sequence>
<reference evidence="1" key="1">
    <citation type="submission" date="2014-09" db="EMBL/GenBank/DDBJ databases">
        <authorList>
            <person name="Probst J Alexander"/>
        </authorList>
    </citation>
    <scope>NUCLEOTIDE SEQUENCE</scope>
</reference>